<dbReference type="PROSITE" id="PS51704">
    <property type="entry name" value="GP_PDE"/>
    <property type="match status" value="1"/>
</dbReference>
<sequence length="305" mass="34424">MFRRFLYLTAICLALAACTPRAPRTFLRSHTLPKYLRYEPSRPPLISAHRGGGSYAGYPENCLESFAFLARHFSHRKGLPWGILHRKVPLVVECDISLTKDGVLLMMHDDTYERTTTGSGAVAEQSWAYGQSLYLKDHRGHITRYKVPSLADVLKWGRGRVLYTLDVKRNVPYHRVVEAVQEAKAQPYAAIITYNVAQAALVHRLDPDLMISVTIRNEEEYQRLREAGVPDHRMVAFVGVREPSADLYEFLHKRGIMTILGTLGNLDKMAEARGDATYRKFVENGADVLSTDRPLEAGRALGLVK</sequence>
<dbReference type="RefSeq" id="WP_184176378.1">
    <property type="nucleotide sequence ID" value="NZ_JACHGF010000007.1"/>
</dbReference>
<dbReference type="Gene3D" id="3.20.20.190">
    <property type="entry name" value="Phosphatidylinositol (PI) phosphodiesterase"/>
    <property type="match status" value="1"/>
</dbReference>
<keyword evidence="4" id="KW-1185">Reference proteome</keyword>
<feature type="chain" id="PRO_5032296587" evidence="1">
    <location>
        <begin position="17"/>
        <end position="305"/>
    </location>
</feature>
<dbReference type="GO" id="GO:0005886">
    <property type="term" value="C:plasma membrane"/>
    <property type="evidence" value="ECO:0007669"/>
    <property type="project" value="TreeGrafter"/>
</dbReference>
<organism evidence="3 4">
    <name type="scientific">Rhabdobacter roseus</name>
    <dbReference type="NCBI Taxonomy" id="1655419"/>
    <lineage>
        <taxon>Bacteria</taxon>
        <taxon>Pseudomonadati</taxon>
        <taxon>Bacteroidota</taxon>
        <taxon>Cytophagia</taxon>
        <taxon>Cytophagales</taxon>
        <taxon>Cytophagaceae</taxon>
        <taxon>Rhabdobacter</taxon>
    </lineage>
</organism>
<dbReference type="Proteomes" id="UP000557307">
    <property type="component" value="Unassembled WGS sequence"/>
</dbReference>
<dbReference type="InterPro" id="IPR017946">
    <property type="entry name" value="PLC-like_Pdiesterase_TIM-brl"/>
</dbReference>
<feature type="domain" description="GP-PDE" evidence="2">
    <location>
        <begin position="44"/>
        <end position="301"/>
    </location>
</feature>
<proteinExistence type="predicted"/>
<dbReference type="InterPro" id="IPR030395">
    <property type="entry name" value="GP_PDE_dom"/>
</dbReference>
<accession>A0A840U129</accession>
<dbReference type="PROSITE" id="PS51257">
    <property type="entry name" value="PROKAR_LIPOPROTEIN"/>
    <property type="match status" value="1"/>
</dbReference>
<dbReference type="EMBL" id="JACHGF010000007">
    <property type="protein sequence ID" value="MBB5285830.1"/>
    <property type="molecule type" value="Genomic_DNA"/>
</dbReference>
<dbReference type="CDD" id="cd08566">
    <property type="entry name" value="GDPD_AtGDE_like"/>
    <property type="match status" value="1"/>
</dbReference>
<evidence type="ECO:0000313" key="4">
    <source>
        <dbReference type="Proteomes" id="UP000557307"/>
    </source>
</evidence>
<name>A0A840U129_9BACT</name>
<evidence type="ECO:0000256" key="1">
    <source>
        <dbReference type="SAM" id="SignalP"/>
    </source>
</evidence>
<feature type="signal peptide" evidence="1">
    <location>
        <begin position="1"/>
        <end position="16"/>
    </location>
</feature>
<reference evidence="3 4" key="1">
    <citation type="submission" date="2020-08" db="EMBL/GenBank/DDBJ databases">
        <title>Genomic Encyclopedia of Type Strains, Phase IV (KMG-IV): sequencing the most valuable type-strain genomes for metagenomic binning, comparative biology and taxonomic classification.</title>
        <authorList>
            <person name="Goeker M."/>
        </authorList>
    </citation>
    <scope>NUCLEOTIDE SEQUENCE [LARGE SCALE GENOMIC DNA]</scope>
    <source>
        <strain evidence="3 4">DSM 105074</strain>
    </source>
</reference>
<dbReference type="Pfam" id="PF03009">
    <property type="entry name" value="GDPD"/>
    <property type="match status" value="1"/>
</dbReference>
<dbReference type="GO" id="GO:0070291">
    <property type="term" value="P:N-acylethanolamine metabolic process"/>
    <property type="evidence" value="ECO:0007669"/>
    <property type="project" value="TreeGrafter"/>
</dbReference>
<dbReference type="PANTHER" id="PTHR46320:SF1">
    <property type="entry name" value="GLYCEROPHOSPHODIESTER PHOSPHODIESTERASE 1"/>
    <property type="match status" value="1"/>
</dbReference>
<gene>
    <name evidence="3" type="ORF">HNQ92_003990</name>
</gene>
<dbReference type="SUPFAM" id="SSF51695">
    <property type="entry name" value="PLC-like phosphodiesterases"/>
    <property type="match status" value="1"/>
</dbReference>
<comment type="caution">
    <text evidence="3">The sequence shown here is derived from an EMBL/GenBank/DDBJ whole genome shotgun (WGS) entry which is preliminary data.</text>
</comment>
<dbReference type="GO" id="GO:0006644">
    <property type="term" value="P:phospholipid metabolic process"/>
    <property type="evidence" value="ECO:0007669"/>
    <property type="project" value="TreeGrafter"/>
</dbReference>
<evidence type="ECO:0000259" key="2">
    <source>
        <dbReference type="PROSITE" id="PS51704"/>
    </source>
</evidence>
<dbReference type="PANTHER" id="PTHR46320">
    <property type="entry name" value="GLYCEROPHOSPHODIESTER PHOSPHODIESTERASE 1"/>
    <property type="match status" value="1"/>
</dbReference>
<dbReference type="AlphaFoldDB" id="A0A840U129"/>
<dbReference type="EC" id="3.1.4.46" evidence="3"/>
<keyword evidence="3" id="KW-0378">Hydrolase</keyword>
<evidence type="ECO:0000313" key="3">
    <source>
        <dbReference type="EMBL" id="MBB5285830.1"/>
    </source>
</evidence>
<protein>
    <submittedName>
        <fullName evidence="3">Glycerophosphoryl diester phosphodiesterase</fullName>
        <ecNumber evidence="3">3.1.4.46</ecNumber>
    </submittedName>
</protein>
<dbReference type="GO" id="GO:0006580">
    <property type="term" value="P:ethanolamine metabolic process"/>
    <property type="evidence" value="ECO:0007669"/>
    <property type="project" value="TreeGrafter"/>
</dbReference>
<dbReference type="GO" id="GO:0008889">
    <property type="term" value="F:glycerophosphodiester phosphodiesterase activity"/>
    <property type="evidence" value="ECO:0007669"/>
    <property type="project" value="UniProtKB-EC"/>
</dbReference>
<keyword evidence="1" id="KW-0732">Signal</keyword>